<dbReference type="RefSeq" id="WP_155861067.1">
    <property type="nucleotide sequence ID" value="NZ_CP045482.1"/>
</dbReference>
<dbReference type="Proteomes" id="UP000474054">
    <property type="component" value="Unassembled WGS sequence"/>
</dbReference>
<dbReference type="PANTHER" id="PTHR35901:SF1">
    <property type="entry name" value="EXONUCLEASE VAPC9"/>
    <property type="match status" value="1"/>
</dbReference>
<dbReference type="Pfam" id="PF01850">
    <property type="entry name" value="PIN"/>
    <property type="match status" value="1"/>
</dbReference>
<evidence type="ECO:0000313" key="3">
    <source>
        <dbReference type="EMBL" id="MQL56031.1"/>
    </source>
</evidence>
<evidence type="ECO:0000313" key="6">
    <source>
        <dbReference type="Proteomes" id="UP000474054"/>
    </source>
</evidence>
<dbReference type="InterPro" id="IPR002716">
    <property type="entry name" value="PIN_dom"/>
</dbReference>
<keyword evidence="1" id="KW-0460">Magnesium</keyword>
<reference evidence="3 6" key="1">
    <citation type="submission" date="2019-10" db="EMBL/GenBank/DDBJ databases">
        <title>Comparative genomics of sulfur disproportionating microorganisms.</title>
        <authorList>
            <person name="Ward L.M."/>
            <person name="Bertran E."/>
            <person name="Johnston D."/>
        </authorList>
    </citation>
    <scope>NUCLEOTIDE SEQUENCE [LARGE SCALE GENOMIC DNA]</scope>
    <source>
        <strain evidence="3 6">DSM 3772</strain>
    </source>
</reference>
<name>A0A650CU72_ACIAM</name>
<dbReference type="InterPro" id="IPR044153">
    <property type="entry name" value="PIN_Pae0151-like"/>
</dbReference>
<reference evidence="4 5" key="2">
    <citation type="submission" date="2019-10" db="EMBL/GenBank/DDBJ databases">
        <title>Genome Sequences from Six Type Strain Members of the Archaeal Family Sulfolobaceae: Acidianus ambivalens, Acidianus infernus, Metallosphaera prunae, Stygiolobus azoricus, Sulfolobus metallicus, and Sulfurisphaera ohwakuensis.</title>
        <authorList>
            <person name="Counts J.A."/>
            <person name="Kelly R.M."/>
        </authorList>
    </citation>
    <scope>NUCLEOTIDE SEQUENCE [LARGE SCALE GENOMIC DNA]</scope>
    <source>
        <strain evidence="4 5">LEI 10</strain>
    </source>
</reference>
<dbReference type="Gene3D" id="3.40.50.1010">
    <property type="entry name" value="5'-nuclease"/>
    <property type="match status" value="1"/>
</dbReference>
<protein>
    <submittedName>
        <fullName evidence="4">PIN domain-containing protein</fullName>
    </submittedName>
</protein>
<evidence type="ECO:0000256" key="1">
    <source>
        <dbReference type="ARBA" id="ARBA00022842"/>
    </source>
</evidence>
<evidence type="ECO:0000313" key="5">
    <source>
        <dbReference type="Proteomes" id="UP000426328"/>
    </source>
</evidence>
<sequence>MGIVVDGTLLSAVILKESNWEKLAELIPNSSTLDVAVMETLNAISNAKKKKVIDEEVANKLFEALNEFANAMKVYESKYYLEKAFKLAIKYGINTYSALYLALAEDLNLSLATLDAKQAKVASKMGIEVINIK</sequence>
<dbReference type="KEGG" id="aamb:D1866_05000"/>
<dbReference type="InterPro" id="IPR029060">
    <property type="entry name" value="PIN-like_dom_sf"/>
</dbReference>
<feature type="domain" description="PIN" evidence="2">
    <location>
        <begin position="3"/>
        <end position="122"/>
    </location>
</feature>
<keyword evidence="5" id="KW-1185">Reference proteome</keyword>
<dbReference type="EMBL" id="CP045482">
    <property type="protein sequence ID" value="QGR21414.1"/>
    <property type="molecule type" value="Genomic_DNA"/>
</dbReference>
<dbReference type="AlphaFoldDB" id="A0A650CU72"/>
<dbReference type="EMBL" id="WHYS01000002">
    <property type="protein sequence ID" value="MQL56031.1"/>
    <property type="molecule type" value="Genomic_DNA"/>
</dbReference>
<organism evidence="4 5">
    <name type="scientific">Acidianus ambivalens</name>
    <name type="common">Desulfurolobus ambivalens</name>
    <dbReference type="NCBI Taxonomy" id="2283"/>
    <lineage>
        <taxon>Archaea</taxon>
        <taxon>Thermoproteota</taxon>
        <taxon>Thermoprotei</taxon>
        <taxon>Sulfolobales</taxon>
        <taxon>Sulfolobaceae</taxon>
        <taxon>Acidianus</taxon>
    </lineage>
</organism>
<gene>
    <name evidence="4" type="ORF">D1866_05000</name>
    <name evidence="3" type="ORF">GFB69_09825</name>
</gene>
<dbReference type="CDD" id="cd09873">
    <property type="entry name" value="PIN_Pae0151-like"/>
    <property type="match status" value="1"/>
</dbReference>
<evidence type="ECO:0000313" key="4">
    <source>
        <dbReference type="EMBL" id="QGR21414.1"/>
    </source>
</evidence>
<dbReference type="GeneID" id="42779069"/>
<dbReference type="PANTHER" id="PTHR35901">
    <property type="entry name" value="RIBONUCLEASE VAPC3"/>
    <property type="match status" value="1"/>
</dbReference>
<dbReference type="SUPFAM" id="SSF88723">
    <property type="entry name" value="PIN domain-like"/>
    <property type="match status" value="1"/>
</dbReference>
<dbReference type="InterPro" id="IPR051619">
    <property type="entry name" value="TypeII_TA_RNase_PINc/VapC"/>
</dbReference>
<evidence type="ECO:0000259" key="2">
    <source>
        <dbReference type="Pfam" id="PF01850"/>
    </source>
</evidence>
<accession>A0A650CU72</accession>
<dbReference type="Proteomes" id="UP000426328">
    <property type="component" value="Chromosome"/>
</dbReference>
<proteinExistence type="predicted"/>